<comment type="caution">
    <text evidence="1">The sequence shown here is derived from an EMBL/GenBank/DDBJ whole genome shotgun (WGS) entry which is preliminary data.</text>
</comment>
<dbReference type="EMBL" id="CAAALY010130658">
    <property type="protein sequence ID" value="VEL32133.1"/>
    <property type="molecule type" value="Genomic_DNA"/>
</dbReference>
<dbReference type="Proteomes" id="UP000784294">
    <property type="component" value="Unassembled WGS sequence"/>
</dbReference>
<keyword evidence="2" id="KW-1185">Reference proteome</keyword>
<protein>
    <submittedName>
        <fullName evidence="1">Uncharacterized protein</fullName>
    </submittedName>
</protein>
<name>A0A448XA98_9PLAT</name>
<accession>A0A448XA98</accession>
<evidence type="ECO:0000313" key="2">
    <source>
        <dbReference type="Proteomes" id="UP000784294"/>
    </source>
</evidence>
<evidence type="ECO:0000313" key="1">
    <source>
        <dbReference type="EMBL" id="VEL32133.1"/>
    </source>
</evidence>
<sequence>MQVIFMRPKEAFKQSLLKRLNIAGDKKGSDFKWIILVLAELPKKATNSVMHLTTSQFEHFCLSVKQNEGYCMARLPAMSAKNLLLNCNLMLERLRSVPSSTSIRTPPLDSQRETLDISTAVNPNNVASGLLTSVISSLNALVPKSPRGKSNERIIVCRKATCSAPWSPIPYSVRPDRPSIPTTKYCSQPNVSDEIIILTEDGADTQPASVSLNSPSTYSNSGLLPSLNTANIVASDETLSSSEPTL</sequence>
<reference evidence="1" key="1">
    <citation type="submission" date="2018-11" db="EMBL/GenBank/DDBJ databases">
        <authorList>
            <consortium name="Pathogen Informatics"/>
        </authorList>
    </citation>
    <scope>NUCLEOTIDE SEQUENCE</scope>
</reference>
<dbReference type="AlphaFoldDB" id="A0A448XA98"/>
<gene>
    <name evidence="1" type="ORF">PXEA_LOCUS25573</name>
</gene>
<proteinExistence type="predicted"/>
<organism evidence="1 2">
    <name type="scientific">Protopolystoma xenopodis</name>
    <dbReference type="NCBI Taxonomy" id="117903"/>
    <lineage>
        <taxon>Eukaryota</taxon>
        <taxon>Metazoa</taxon>
        <taxon>Spiralia</taxon>
        <taxon>Lophotrochozoa</taxon>
        <taxon>Platyhelminthes</taxon>
        <taxon>Monogenea</taxon>
        <taxon>Polyopisthocotylea</taxon>
        <taxon>Polystomatidea</taxon>
        <taxon>Polystomatidae</taxon>
        <taxon>Protopolystoma</taxon>
    </lineage>
</organism>